<protein>
    <recommendedName>
        <fullName evidence="3">Rubrerythrin</fullName>
    </recommendedName>
</protein>
<evidence type="ECO:0000313" key="1">
    <source>
        <dbReference type="EMBL" id="XFO64196.1"/>
    </source>
</evidence>
<dbReference type="RefSeq" id="WP_094605315.1">
    <property type="nucleotide sequence ID" value="NZ_CP155573.1"/>
</dbReference>
<gene>
    <name evidence="1" type="ORF">SPSIL_002860</name>
</gene>
<sequence length="202" mass="23009">MALFRAYKKSSKPKILTTADLECSTEVCPNHPDLLLLRDAAADERNAIAFYLEAARASCLPCLFLDAAEDEMRHFVEIMREISRLDPVQAQLFSDHDLDMLLMTRPLFKPKTKAAIIKENEAGDAQIVPPDRKKMPTVVLLTKALNDELQATNKYQRYMEAAETPAVQRLFCHLMNEEKEHIAEFTAALFELTHEPLPLEHD</sequence>
<dbReference type="EMBL" id="CP155573">
    <property type="protein sequence ID" value="XFO64196.1"/>
    <property type="molecule type" value="Genomic_DNA"/>
</dbReference>
<dbReference type="CDD" id="cd00657">
    <property type="entry name" value="Ferritin_like"/>
    <property type="match status" value="1"/>
</dbReference>
<name>A0ABZ3IEZ5_9FIRM</name>
<dbReference type="Proteomes" id="UP000216752">
    <property type="component" value="Chromosome"/>
</dbReference>
<accession>A0ABZ3IEZ5</accession>
<proteinExistence type="predicted"/>
<reference evidence="1" key="1">
    <citation type="submission" date="2024-05" db="EMBL/GenBank/DDBJ databases">
        <title>Isolation and characterization of Sporomusa carbonis sp. nov., a carboxydotrophic hydrogenogen in the genus of Sporomusa isolated from a charcoal burning pile.</title>
        <authorList>
            <person name="Boeer T."/>
            <person name="Rosenbaum F."/>
            <person name="Eysell L."/>
            <person name="Mueller V."/>
            <person name="Daniel R."/>
            <person name="Poehlein A."/>
        </authorList>
    </citation>
    <scope>NUCLEOTIDE SEQUENCE [LARGE SCALE GENOMIC DNA]</scope>
    <source>
        <strain evidence="1">DSM 10669</strain>
    </source>
</reference>
<dbReference type="SUPFAM" id="SSF47240">
    <property type="entry name" value="Ferritin-like"/>
    <property type="match status" value="2"/>
</dbReference>
<evidence type="ECO:0000313" key="2">
    <source>
        <dbReference type="Proteomes" id="UP000216752"/>
    </source>
</evidence>
<evidence type="ECO:0008006" key="3">
    <source>
        <dbReference type="Google" id="ProtNLM"/>
    </source>
</evidence>
<dbReference type="InterPro" id="IPR009078">
    <property type="entry name" value="Ferritin-like_SF"/>
</dbReference>
<organism evidence="1 2">
    <name type="scientific">Sporomusa silvacetica DSM 10669</name>
    <dbReference type="NCBI Taxonomy" id="1123289"/>
    <lineage>
        <taxon>Bacteria</taxon>
        <taxon>Bacillati</taxon>
        <taxon>Bacillota</taxon>
        <taxon>Negativicutes</taxon>
        <taxon>Selenomonadales</taxon>
        <taxon>Sporomusaceae</taxon>
        <taxon>Sporomusa</taxon>
    </lineage>
</organism>
<dbReference type="Gene3D" id="6.10.140.1960">
    <property type="match status" value="1"/>
</dbReference>
<keyword evidence="2" id="KW-1185">Reference proteome</keyword>